<dbReference type="CDD" id="cd05013">
    <property type="entry name" value="SIS_RpiR"/>
    <property type="match status" value="1"/>
</dbReference>
<dbReference type="GO" id="GO:1901135">
    <property type="term" value="P:carbohydrate derivative metabolic process"/>
    <property type="evidence" value="ECO:0007669"/>
    <property type="project" value="InterPro"/>
</dbReference>
<accession>R2TBY1</accession>
<dbReference type="GO" id="GO:0003677">
    <property type="term" value="F:DNA binding"/>
    <property type="evidence" value="ECO:0007669"/>
    <property type="project" value="UniProtKB-KW"/>
</dbReference>
<organism evidence="6 7">
    <name type="scientific">Enterococcus pallens ATCC BAA-351</name>
    <dbReference type="NCBI Taxonomy" id="1158607"/>
    <lineage>
        <taxon>Bacteria</taxon>
        <taxon>Bacillati</taxon>
        <taxon>Bacillota</taxon>
        <taxon>Bacilli</taxon>
        <taxon>Lactobacillales</taxon>
        <taxon>Enterococcaceae</taxon>
        <taxon>Enterococcus</taxon>
    </lineage>
</organism>
<dbReference type="Pfam" id="PF01380">
    <property type="entry name" value="SIS"/>
    <property type="match status" value="1"/>
</dbReference>
<dbReference type="HOGENOM" id="CLU_055769_0_4_9"/>
<feature type="domain" description="SIS" evidence="5">
    <location>
        <begin position="134"/>
        <end position="274"/>
    </location>
</feature>
<dbReference type="PROSITE" id="PS51071">
    <property type="entry name" value="HTH_RPIR"/>
    <property type="match status" value="1"/>
</dbReference>
<evidence type="ECO:0000259" key="5">
    <source>
        <dbReference type="PROSITE" id="PS51464"/>
    </source>
</evidence>
<evidence type="ECO:0000256" key="1">
    <source>
        <dbReference type="ARBA" id="ARBA00023015"/>
    </source>
</evidence>
<dbReference type="InterPro" id="IPR001347">
    <property type="entry name" value="SIS_dom"/>
</dbReference>
<reference evidence="6 7" key="1">
    <citation type="submission" date="2013-02" db="EMBL/GenBank/DDBJ databases">
        <title>The Genome Sequence of Enterococcus pallens BAA-351.</title>
        <authorList>
            <consortium name="The Broad Institute Genome Sequencing Platform"/>
            <consortium name="The Broad Institute Genome Sequencing Center for Infectious Disease"/>
            <person name="Earl A.M."/>
            <person name="Gilmore M.S."/>
            <person name="Lebreton F."/>
            <person name="Walker B."/>
            <person name="Young S.K."/>
            <person name="Zeng Q."/>
            <person name="Gargeya S."/>
            <person name="Fitzgerald M."/>
            <person name="Haas B."/>
            <person name="Abouelleil A."/>
            <person name="Alvarado L."/>
            <person name="Arachchi H.M."/>
            <person name="Berlin A.M."/>
            <person name="Chapman S.B."/>
            <person name="Dewar J."/>
            <person name="Goldberg J."/>
            <person name="Griggs A."/>
            <person name="Gujja S."/>
            <person name="Hansen M."/>
            <person name="Howarth C."/>
            <person name="Imamovic A."/>
            <person name="Larimer J."/>
            <person name="McCowan C."/>
            <person name="Murphy C."/>
            <person name="Neiman D."/>
            <person name="Pearson M."/>
            <person name="Priest M."/>
            <person name="Roberts A."/>
            <person name="Saif S."/>
            <person name="Shea T."/>
            <person name="Sisk P."/>
            <person name="Sykes S."/>
            <person name="Wortman J."/>
            <person name="Nusbaum C."/>
            <person name="Birren B."/>
        </authorList>
    </citation>
    <scope>NUCLEOTIDE SEQUENCE [LARGE SCALE GENOMIC DNA]</scope>
    <source>
        <strain evidence="6 7">ATCC BAA-351</strain>
    </source>
</reference>
<gene>
    <name evidence="6" type="ORF">UAU_00417</name>
</gene>
<dbReference type="PROSITE" id="PS51464">
    <property type="entry name" value="SIS"/>
    <property type="match status" value="1"/>
</dbReference>
<dbReference type="SUPFAM" id="SSF53697">
    <property type="entry name" value="SIS domain"/>
    <property type="match status" value="1"/>
</dbReference>
<keyword evidence="3" id="KW-0804">Transcription</keyword>
<dbReference type="InterPro" id="IPR009057">
    <property type="entry name" value="Homeodomain-like_sf"/>
</dbReference>
<evidence type="ECO:0000256" key="3">
    <source>
        <dbReference type="ARBA" id="ARBA00023163"/>
    </source>
</evidence>
<dbReference type="Gene3D" id="3.40.50.10490">
    <property type="entry name" value="Glucose-6-phosphate isomerase like protein, domain 1"/>
    <property type="match status" value="1"/>
</dbReference>
<dbReference type="InterPro" id="IPR047640">
    <property type="entry name" value="RpiR-like"/>
</dbReference>
<dbReference type="RefSeq" id="WP_010755481.1">
    <property type="nucleotide sequence ID" value="NZ_ASWD01000002.1"/>
</dbReference>
<evidence type="ECO:0000259" key="4">
    <source>
        <dbReference type="PROSITE" id="PS51071"/>
    </source>
</evidence>
<dbReference type="InterPro" id="IPR035472">
    <property type="entry name" value="RpiR-like_SIS"/>
</dbReference>
<keyword evidence="1" id="KW-0805">Transcription regulation</keyword>
<dbReference type="EMBL" id="AJAQ01000001">
    <property type="protein sequence ID" value="EOH97749.1"/>
    <property type="molecule type" value="Genomic_DNA"/>
</dbReference>
<keyword evidence="2" id="KW-0238">DNA-binding</keyword>
<feature type="domain" description="HTH rpiR-type" evidence="4">
    <location>
        <begin position="4"/>
        <end position="80"/>
    </location>
</feature>
<keyword evidence="7" id="KW-1185">Reference proteome</keyword>
<dbReference type="STRING" id="160454.RV10_GL004176"/>
<evidence type="ECO:0000313" key="6">
    <source>
        <dbReference type="EMBL" id="EOH97749.1"/>
    </source>
</evidence>
<dbReference type="PANTHER" id="PTHR30514:SF1">
    <property type="entry name" value="HTH-TYPE TRANSCRIPTIONAL REGULATOR HEXR-RELATED"/>
    <property type="match status" value="1"/>
</dbReference>
<name>R2TBY1_9ENTE</name>
<dbReference type="Pfam" id="PF01418">
    <property type="entry name" value="HTH_6"/>
    <property type="match status" value="1"/>
</dbReference>
<dbReference type="Proteomes" id="UP000013782">
    <property type="component" value="Unassembled WGS sequence"/>
</dbReference>
<dbReference type="GO" id="GO:0003700">
    <property type="term" value="F:DNA-binding transcription factor activity"/>
    <property type="evidence" value="ECO:0007669"/>
    <property type="project" value="InterPro"/>
</dbReference>
<dbReference type="PATRIC" id="fig|1158607.3.peg.419"/>
<protein>
    <submittedName>
        <fullName evidence="6">RpiR family phosphosugar-binding transcriptional regulator</fullName>
    </submittedName>
</protein>
<dbReference type="AlphaFoldDB" id="R2TBY1"/>
<dbReference type="InterPro" id="IPR036388">
    <property type="entry name" value="WH-like_DNA-bd_sf"/>
</dbReference>
<dbReference type="GO" id="GO:0097367">
    <property type="term" value="F:carbohydrate derivative binding"/>
    <property type="evidence" value="ECO:0007669"/>
    <property type="project" value="InterPro"/>
</dbReference>
<dbReference type="OrthoDB" id="3684496at2"/>
<dbReference type="eggNOG" id="COG1737">
    <property type="taxonomic scope" value="Bacteria"/>
</dbReference>
<dbReference type="InterPro" id="IPR000281">
    <property type="entry name" value="HTH_RpiR"/>
</dbReference>
<evidence type="ECO:0000313" key="7">
    <source>
        <dbReference type="Proteomes" id="UP000013782"/>
    </source>
</evidence>
<evidence type="ECO:0000256" key="2">
    <source>
        <dbReference type="ARBA" id="ARBA00023125"/>
    </source>
</evidence>
<dbReference type="Gene3D" id="1.10.10.10">
    <property type="entry name" value="Winged helix-like DNA-binding domain superfamily/Winged helix DNA-binding domain"/>
    <property type="match status" value="1"/>
</dbReference>
<dbReference type="SUPFAM" id="SSF46689">
    <property type="entry name" value="Homeodomain-like"/>
    <property type="match status" value="1"/>
</dbReference>
<proteinExistence type="predicted"/>
<dbReference type="InterPro" id="IPR046348">
    <property type="entry name" value="SIS_dom_sf"/>
</dbReference>
<comment type="caution">
    <text evidence="6">The sequence shown here is derived from an EMBL/GenBank/DDBJ whole genome shotgun (WGS) entry which is preliminary data.</text>
</comment>
<sequence length="299" mass="33838">MKNHYLDQRIRIKRPKLSDTEQKIANYLVHSEEGVAHKTLDELANEIGVSQSSVYQFVKRIGYGGFQEFKIDIARNSNYQPNFQAVNTMSGTSGTDDITSEDSSIDIAKKVLQSNLHSLSNSTHFITEELLDNALALIYSAKTLHFFGQGGSTIVAFDSFHKFIRTKYRCNYVFDYHMQLSFATKLTSEDCVFIFSHSGQTKESINLARQVKKTDAKLITLTGNGGSELVNLSDEAIIVVTDESLFRTEALSSRIGYLTVMDILYTNVMHHNYDQNTDSLKKIRDNISTTKIDPHNFMM</sequence>
<dbReference type="PANTHER" id="PTHR30514">
    <property type="entry name" value="GLUCOKINASE"/>
    <property type="match status" value="1"/>
</dbReference>